<organism evidence="3 4">
    <name type="scientific">Rangifer tarandus platyrhynchus</name>
    <name type="common">Svalbard reindeer</name>
    <dbReference type="NCBI Taxonomy" id="3082113"/>
    <lineage>
        <taxon>Eukaryota</taxon>
        <taxon>Metazoa</taxon>
        <taxon>Chordata</taxon>
        <taxon>Craniata</taxon>
        <taxon>Vertebrata</taxon>
        <taxon>Euteleostomi</taxon>
        <taxon>Mammalia</taxon>
        <taxon>Eutheria</taxon>
        <taxon>Laurasiatheria</taxon>
        <taxon>Artiodactyla</taxon>
        <taxon>Ruminantia</taxon>
        <taxon>Pecora</taxon>
        <taxon>Cervidae</taxon>
        <taxon>Odocoileinae</taxon>
        <taxon>Rangifer</taxon>
    </lineage>
</organism>
<keyword evidence="2" id="KW-0732">Signal</keyword>
<dbReference type="Proteomes" id="UP001176941">
    <property type="component" value="Chromosome 1"/>
</dbReference>
<sequence>MNSWYLGFCLTSVILGPQGLDMTQDPAPPLGPGDPSERPVETHAHSLSLSRTFNIPESADFRYHECVWEAGVTHEECSPPKVVHDIFVNQILILHILKQFYCKSLGNVENPFVEWTSAPSLISCVNPDGGM</sequence>
<evidence type="ECO:0000256" key="1">
    <source>
        <dbReference type="SAM" id="MobiDB-lite"/>
    </source>
</evidence>
<feature type="chain" id="PRO_5047085813" evidence="2">
    <location>
        <begin position="20"/>
        <end position="131"/>
    </location>
</feature>
<dbReference type="EMBL" id="OX459937">
    <property type="protein sequence ID" value="CAI9152237.1"/>
    <property type="molecule type" value="Genomic_DNA"/>
</dbReference>
<proteinExistence type="predicted"/>
<protein>
    <submittedName>
        <fullName evidence="3">Uncharacterized protein</fullName>
    </submittedName>
</protein>
<evidence type="ECO:0000256" key="2">
    <source>
        <dbReference type="SAM" id="SignalP"/>
    </source>
</evidence>
<keyword evidence="4" id="KW-1185">Reference proteome</keyword>
<gene>
    <name evidence="3" type="ORF">MRATA1EN1_LOCUS1199</name>
</gene>
<evidence type="ECO:0000313" key="3">
    <source>
        <dbReference type="EMBL" id="CAI9152237.1"/>
    </source>
</evidence>
<accession>A0ABN8XS81</accession>
<feature type="region of interest" description="Disordered" evidence="1">
    <location>
        <begin position="21"/>
        <end position="43"/>
    </location>
</feature>
<evidence type="ECO:0000313" key="4">
    <source>
        <dbReference type="Proteomes" id="UP001176941"/>
    </source>
</evidence>
<reference evidence="3" key="1">
    <citation type="submission" date="2023-04" db="EMBL/GenBank/DDBJ databases">
        <authorList>
            <consortium name="ELIXIR-Norway"/>
        </authorList>
    </citation>
    <scope>NUCLEOTIDE SEQUENCE [LARGE SCALE GENOMIC DNA]</scope>
</reference>
<name>A0ABN8XS81_RANTA</name>
<feature type="signal peptide" evidence="2">
    <location>
        <begin position="1"/>
        <end position="19"/>
    </location>
</feature>